<dbReference type="PANTHER" id="PTHR24113:SF12">
    <property type="entry name" value="RAN GTPASE-ACTIVATING PROTEIN 1"/>
    <property type="match status" value="1"/>
</dbReference>
<dbReference type="EMBL" id="HBNR01015250">
    <property type="protein sequence ID" value="CAE4570337.1"/>
    <property type="molecule type" value="Transcribed_RNA"/>
</dbReference>
<dbReference type="GO" id="GO:0005829">
    <property type="term" value="C:cytosol"/>
    <property type="evidence" value="ECO:0007669"/>
    <property type="project" value="TreeGrafter"/>
</dbReference>
<dbReference type="InterPro" id="IPR027038">
    <property type="entry name" value="RanGap"/>
</dbReference>
<keyword evidence="1" id="KW-0343">GTPase activation</keyword>
<gene>
    <name evidence="6" type="ORF">AMON00008_LOCUS9956</name>
</gene>
<reference evidence="6" key="1">
    <citation type="submission" date="2021-01" db="EMBL/GenBank/DDBJ databases">
        <authorList>
            <person name="Corre E."/>
            <person name="Pelletier E."/>
            <person name="Niang G."/>
            <person name="Scheremetjew M."/>
            <person name="Finn R."/>
            <person name="Kale V."/>
            <person name="Holt S."/>
            <person name="Cochrane G."/>
            <person name="Meng A."/>
            <person name="Brown T."/>
            <person name="Cohen L."/>
        </authorList>
    </citation>
    <scope>NUCLEOTIDE SEQUENCE</scope>
    <source>
        <strain evidence="6">CCMP3105</strain>
    </source>
</reference>
<accession>A0A7S4UIL3</accession>
<dbReference type="Gene3D" id="3.80.10.10">
    <property type="entry name" value="Ribonuclease Inhibitor"/>
    <property type="match status" value="1"/>
</dbReference>
<dbReference type="PANTHER" id="PTHR24113">
    <property type="entry name" value="RAN GTPASE-ACTIVATING PROTEIN 1"/>
    <property type="match status" value="1"/>
</dbReference>
<evidence type="ECO:0000256" key="1">
    <source>
        <dbReference type="ARBA" id="ARBA00022468"/>
    </source>
</evidence>
<keyword evidence="3" id="KW-0677">Repeat</keyword>
<name>A0A7S4UIL3_9DINO</name>
<evidence type="ECO:0000256" key="4">
    <source>
        <dbReference type="SAM" id="Coils"/>
    </source>
</evidence>
<dbReference type="Pfam" id="PF13516">
    <property type="entry name" value="LRR_6"/>
    <property type="match status" value="2"/>
</dbReference>
<evidence type="ECO:0000256" key="3">
    <source>
        <dbReference type="ARBA" id="ARBA00022737"/>
    </source>
</evidence>
<evidence type="ECO:0000313" key="6">
    <source>
        <dbReference type="EMBL" id="CAE4570337.1"/>
    </source>
</evidence>
<dbReference type="GO" id="GO:0005096">
    <property type="term" value="F:GTPase activator activity"/>
    <property type="evidence" value="ECO:0007669"/>
    <property type="project" value="UniProtKB-KW"/>
</dbReference>
<feature type="region of interest" description="Disordered" evidence="5">
    <location>
        <begin position="717"/>
        <end position="741"/>
    </location>
</feature>
<protein>
    <recommendedName>
        <fullName evidence="7">CUE domain-containing protein</fullName>
    </recommendedName>
</protein>
<dbReference type="InterPro" id="IPR032675">
    <property type="entry name" value="LRR_dom_sf"/>
</dbReference>
<evidence type="ECO:0000256" key="2">
    <source>
        <dbReference type="ARBA" id="ARBA00022614"/>
    </source>
</evidence>
<dbReference type="InterPro" id="IPR001611">
    <property type="entry name" value="Leu-rich_rpt"/>
</dbReference>
<feature type="region of interest" description="Disordered" evidence="5">
    <location>
        <begin position="48"/>
        <end position="70"/>
    </location>
</feature>
<sequence>MGDSADGALFRNLRARFPRLHGDVIRFELERCNGHAGHAAHALRALDSGHTVPVRSPAPPRPPLSTAEPVGGEVTLRSPSTAEAPLLSTFAEPRALAEWAELRAAETQVALLDAQLELRLLASKQSAEATDLRKEAAAAMAAEEEARTEMASLRDALEQALASPFVGSEGTQGRPAARNGGGWARIHALQTLRDAAARLDVGALRTAIDEGEAAGVEAGALDGAHAIMAAKAAENLELYQAAALAGQGTWDPLLERAIEEGRAAGLPREDLLKAARVLVTAAARTSNLELLEAAIHHGKAIGLMRSELEAVIGRSCEALEYSVLQWKAAKYTSCDSVWRALEGGDTVLIRGSWLMACWRSARLLPRRQELPPEAVWDVGELMAAPPGMDGIAVPILAISHCWETSDHPDPQGGQLQILGRILEQRLASRDHEAVRDLAVFFDWCSLPQPPWASKEEEAAFHRALRHSDLWFARSRSSVWWLTSTPDGVLPASRRGWPCFEQALSRGVAAGRGVLDLGALDGSCTDFSRTSEVCGRTRGPPMLPEVFARALRTKSCARRADAPLLEAKYRQAFEDAVVPAAELGLHGLGWGAEQARGLAAVLHRCTALQSLRLQQNMLGDAGAWELSGAVSWCSNLRELDLSANGIGNAGARCLAAAVPTCGCLSSLLLRKNRIEDPGAEALAAAVPWCVRLGSLDLRSNRFGEEGLRRLEAAWGETRPAAGQGARGGEAGEGPPPGRGLWV</sequence>
<keyword evidence="4" id="KW-0175">Coiled coil</keyword>
<evidence type="ECO:0008006" key="7">
    <source>
        <dbReference type="Google" id="ProtNLM"/>
    </source>
</evidence>
<evidence type="ECO:0000256" key="5">
    <source>
        <dbReference type="SAM" id="MobiDB-lite"/>
    </source>
</evidence>
<dbReference type="GO" id="GO:0006913">
    <property type="term" value="P:nucleocytoplasmic transport"/>
    <property type="evidence" value="ECO:0007669"/>
    <property type="project" value="TreeGrafter"/>
</dbReference>
<dbReference type="AlphaFoldDB" id="A0A7S4UIL3"/>
<organism evidence="6">
    <name type="scientific">Alexandrium monilatum</name>
    <dbReference type="NCBI Taxonomy" id="311494"/>
    <lineage>
        <taxon>Eukaryota</taxon>
        <taxon>Sar</taxon>
        <taxon>Alveolata</taxon>
        <taxon>Dinophyceae</taxon>
        <taxon>Gonyaulacales</taxon>
        <taxon>Pyrocystaceae</taxon>
        <taxon>Alexandrium</taxon>
    </lineage>
</organism>
<dbReference type="GO" id="GO:0005634">
    <property type="term" value="C:nucleus"/>
    <property type="evidence" value="ECO:0007669"/>
    <property type="project" value="TreeGrafter"/>
</dbReference>
<dbReference type="GO" id="GO:0048471">
    <property type="term" value="C:perinuclear region of cytoplasm"/>
    <property type="evidence" value="ECO:0007669"/>
    <property type="project" value="TreeGrafter"/>
</dbReference>
<dbReference type="SUPFAM" id="SSF52047">
    <property type="entry name" value="RNI-like"/>
    <property type="match status" value="1"/>
</dbReference>
<dbReference type="GO" id="GO:0031267">
    <property type="term" value="F:small GTPase binding"/>
    <property type="evidence" value="ECO:0007669"/>
    <property type="project" value="TreeGrafter"/>
</dbReference>
<dbReference type="SMART" id="SM00368">
    <property type="entry name" value="LRR_RI"/>
    <property type="match status" value="4"/>
</dbReference>
<feature type="coiled-coil region" evidence="4">
    <location>
        <begin position="129"/>
        <end position="163"/>
    </location>
</feature>
<proteinExistence type="predicted"/>
<keyword evidence="2" id="KW-0433">Leucine-rich repeat</keyword>
<feature type="compositionally biased region" description="Pro residues" evidence="5">
    <location>
        <begin position="732"/>
        <end position="741"/>
    </location>
</feature>